<dbReference type="InterPro" id="IPR029039">
    <property type="entry name" value="Flavoprotein-like_sf"/>
</dbReference>
<dbReference type="Proteomes" id="UP000502415">
    <property type="component" value="Chromosome"/>
</dbReference>
<evidence type="ECO:0000259" key="2">
    <source>
        <dbReference type="Pfam" id="PF02525"/>
    </source>
</evidence>
<dbReference type="Pfam" id="PF02525">
    <property type="entry name" value="Flavodoxin_2"/>
    <property type="match status" value="1"/>
</dbReference>
<evidence type="ECO:0000313" key="4">
    <source>
        <dbReference type="Proteomes" id="UP000502415"/>
    </source>
</evidence>
<dbReference type="Gene3D" id="3.40.50.360">
    <property type="match status" value="1"/>
</dbReference>
<feature type="domain" description="Flavodoxin-like fold" evidence="2">
    <location>
        <begin position="6"/>
        <end position="168"/>
    </location>
</feature>
<name>A0A7Z2VZD3_9BURK</name>
<dbReference type="PANTHER" id="PTHR47307:SF1">
    <property type="entry name" value="GLUTATHIONE-REGULATED POTASSIUM-EFFLUX SYSTEM ANCILLARY PROTEIN KEFG"/>
    <property type="match status" value="1"/>
</dbReference>
<dbReference type="GO" id="GO:0003955">
    <property type="term" value="F:NAD(P)H dehydrogenase (quinone) activity"/>
    <property type="evidence" value="ECO:0007669"/>
    <property type="project" value="TreeGrafter"/>
</dbReference>
<dbReference type="PANTHER" id="PTHR47307">
    <property type="entry name" value="GLUTATHIONE-REGULATED POTASSIUM-EFFLUX SYSTEM ANCILLARY PROTEIN KEFG"/>
    <property type="match status" value="1"/>
</dbReference>
<dbReference type="RefSeq" id="WP_170204294.1">
    <property type="nucleotide sequence ID" value="NZ_CP051685.1"/>
</dbReference>
<evidence type="ECO:0000313" key="3">
    <source>
        <dbReference type="EMBL" id="QJE02207.1"/>
    </source>
</evidence>
<dbReference type="AlphaFoldDB" id="A0A7Z2VZD3"/>
<dbReference type="InterPro" id="IPR046980">
    <property type="entry name" value="KefG/KefF"/>
</dbReference>
<proteinExistence type="predicted"/>
<dbReference type="GO" id="GO:0009055">
    <property type="term" value="F:electron transfer activity"/>
    <property type="evidence" value="ECO:0007669"/>
    <property type="project" value="TreeGrafter"/>
</dbReference>
<dbReference type="SUPFAM" id="SSF52218">
    <property type="entry name" value="Flavoproteins"/>
    <property type="match status" value="1"/>
</dbReference>
<gene>
    <name evidence="3" type="ORF">HH212_21095</name>
</gene>
<dbReference type="EMBL" id="CP051685">
    <property type="protein sequence ID" value="QJE02207.1"/>
    <property type="molecule type" value="Genomic_DNA"/>
</dbReference>
<dbReference type="GO" id="GO:0010181">
    <property type="term" value="F:FMN binding"/>
    <property type="evidence" value="ECO:0007669"/>
    <property type="project" value="TreeGrafter"/>
</dbReference>
<protein>
    <submittedName>
        <fullName evidence="3">NAD(P)H dehydrogenase</fullName>
    </submittedName>
</protein>
<keyword evidence="1" id="KW-0560">Oxidoreductase</keyword>
<sequence length="183" mass="19815">MTPDSILVLYAHPAPQRSPLMRRLADAARALPGVTLHDLYETYPDFDVDGDRERALLAAARVVVFLHPLRWYGMPALMKEWMEATLRQGWAYGAGGDALRGKGWWLVTGTGSAPEAWTPGGMHGRPVADFLAPFEQAAALCGMDWIDPLVLYGSAQAGAAALDAQAAAFTLRLRALTEDVHGT</sequence>
<reference evidence="3 4" key="1">
    <citation type="submission" date="2020-04" db="EMBL/GenBank/DDBJ databases">
        <title>Genome sequencing of novel species.</title>
        <authorList>
            <person name="Heo J."/>
            <person name="Kim S.-J."/>
            <person name="Kim J.-S."/>
            <person name="Hong S.-B."/>
            <person name="Kwon S.-W."/>
        </authorList>
    </citation>
    <scope>NUCLEOTIDE SEQUENCE [LARGE SCALE GENOMIC DNA]</scope>
    <source>
        <strain evidence="3 4">GN2-R2</strain>
    </source>
</reference>
<dbReference type="InterPro" id="IPR003680">
    <property type="entry name" value="Flavodoxin_fold"/>
</dbReference>
<dbReference type="KEGG" id="mfy:HH212_21095"/>
<evidence type="ECO:0000256" key="1">
    <source>
        <dbReference type="ARBA" id="ARBA00023002"/>
    </source>
</evidence>
<keyword evidence="4" id="KW-1185">Reference proteome</keyword>
<organism evidence="3 4">
    <name type="scientific">Massilia forsythiae</name>
    <dbReference type="NCBI Taxonomy" id="2728020"/>
    <lineage>
        <taxon>Bacteria</taxon>
        <taxon>Pseudomonadati</taxon>
        <taxon>Pseudomonadota</taxon>
        <taxon>Betaproteobacteria</taxon>
        <taxon>Burkholderiales</taxon>
        <taxon>Oxalobacteraceae</taxon>
        <taxon>Telluria group</taxon>
        <taxon>Massilia</taxon>
    </lineage>
</organism>
<accession>A0A7Z2VZD3</accession>